<comment type="caution">
    <text evidence="1">The sequence shown here is derived from an EMBL/GenBank/DDBJ whole genome shotgun (WGS) entry which is preliminary data.</text>
</comment>
<protein>
    <submittedName>
        <fullName evidence="1">Uncharacterized protein</fullName>
    </submittedName>
</protein>
<dbReference type="EMBL" id="DRYQ01000091">
    <property type="protein sequence ID" value="HHQ50988.1"/>
    <property type="molecule type" value="Genomic_DNA"/>
</dbReference>
<organism evidence="1">
    <name type="scientific">Ignisphaera aggregans</name>
    <dbReference type="NCBI Taxonomy" id="334771"/>
    <lineage>
        <taxon>Archaea</taxon>
        <taxon>Thermoproteota</taxon>
        <taxon>Thermoprotei</taxon>
        <taxon>Desulfurococcales</taxon>
        <taxon>Desulfurococcaceae</taxon>
        <taxon>Ignisphaera</taxon>
    </lineage>
</organism>
<sequence>MGMAVTSMDVLAVDIVLVLNLLRAISGLGLSQPLTKEGWERLKRLFEKNEKDELTLEEADEFIETQRCGSYTYAQHNNKEAQK</sequence>
<name>A0A7J3Z8B0_9CREN</name>
<dbReference type="AlphaFoldDB" id="A0A7J3Z8B0"/>
<reference evidence="1" key="1">
    <citation type="journal article" date="2020" name="mSystems">
        <title>Genome- and Community-Level Interaction Insights into Carbon Utilization and Element Cycling Functions of Hydrothermarchaeota in Hydrothermal Sediment.</title>
        <authorList>
            <person name="Zhou Z."/>
            <person name="Liu Y."/>
            <person name="Xu W."/>
            <person name="Pan J."/>
            <person name="Luo Z.H."/>
            <person name="Li M."/>
        </authorList>
    </citation>
    <scope>NUCLEOTIDE SEQUENCE [LARGE SCALE GENOMIC DNA]</scope>
    <source>
        <strain evidence="1">SpSt-1105</strain>
    </source>
</reference>
<proteinExistence type="predicted"/>
<gene>
    <name evidence="1" type="ORF">ENM66_06525</name>
</gene>
<accession>A0A7J3Z8B0</accession>
<evidence type="ECO:0000313" key="1">
    <source>
        <dbReference type="EMBL" id="HHQ50988.1"/>
    </source>
</evidence>